<keyword evidence="1" id="KW-0812">Transmembrane</keyword>
<organism evidence="2 3">
    <name type="scientific">Nocardioides albidus</name>
    <dbReference type="NCBI Taxonomy" id="1517589"/>
    <lineage>
        <taxon>Bacteria</taxon>
        <taxon>Bacillati</taxon>
        <taxon>Actinomycetota</taxon>
        <taxon>Actinomycetes</taxon>
        <taxon>Propionibacteriales</taxon>
        <taxon>Nocardioidaceae</taxon>
        <taxon>Nocardioides</taxon>
    </lineage>
</organism>
<sequence>MNGTTVLGLVTAGGILILLFEMMRRRRLREKYAVLWATVAFAVVLLAVFPVILTEATDLLGLQLPSNLLFFGASVVILAMTLQHSSELGRLEERTRTLAEELALLRLELQQESQSVTDSDADADADA</sequence>
<gene>
    <name evidence="2" type="ORF">FHP29_07115</name>
</gene>
<proteinExistence type="predicted"/>
<keyword evidence="1" id="KW-0472">Membrane</keyword>
<dbReference type="AlphaFoldDB" id="A0A5C4W5L1"/>
<evidence type="ECO:0000313" key="3">
    <source>
        <dbReference type="Proteomes" id="UP000313231"/>
    </source>
</evidence>
<name>A0A5C4W5L1_9ACTN</name>
<keyword evidence="3" id="KW-1185">Reference proteome</keyword>
<accession>A0A5C4W5L1</accession>
<evidence type="ECO:0000313" key="2">
    <source>
        <dbReference type="EMBL" id="TNM42769.1"/>
    </source>
</evidence>
<feature type="transmembrane region" description="Helical" evidence="1">
    <location>
        <begin position="6"/>
        <end position="22"/>
    </location>
</feature>
<dbReference type="InterPro" id="IPR019277">
    <property type="entry name" value="DUF2304"/>
</dbReference>
<evidence type="ECO:0000256" key="1">
    <source>
        <dbReference type="SAM" id="Phobius"/>
    </source>
</evidence>
<keyword evidence="1" id="KW-1133">Transmembrane helix</keyword>
<dbReference type="OrthoDB" id="3577584at2"/>
<feature type="transmembrane region" description="Helical" evidence="1">
    <location>
        <begin position="34"/>
        <end position="52"/>
    </location>
</feature>
<feature type="transmembrane region" description="Helical" evidence="1">
    <location>
        <begin position="64"/>
        <end position="82"/>
    </location>
</feature>
<reference evidence="2 3" key="1">
    <citation type="journal article" date="2016" name="Int. J. Syst. Evol. Microbiol.">
        <title>Nocardioides albidus sp. nov., an actinobacterium isolated from garden soil.</title>
        <authorList>
            <person name="Singh H."/>
            <person name="Du J."/>
            <person name="Trinh H."/>
            <person name="Won K."/>
            <person name="Yang J.E."/>
            <person name="Yin C."/>
            <person name="Kook M."/>
            <person name="Yi T.H."/>
        </authorList>
    </citation>
    <scope>NUCLEOTIDE SEQUENCE [LARGE SCALE GENOMIC DNA]</scope>
    <source>
        <strain evidence="2 3">CCTCC AB 2015297</strain>
    </source>
</reference>
<dbReference type="Pfam" id="PF10066">
    <property type="entry name" value="DUF2304"/>
    <property type="match status" value="1"/>
</dbReference>
<dbReference type="Proteomes" id="UP000313231">
    <property type="component" value="Unassembled WGS sequence"/>
</dbReference>
<dbReference type="RefSeq" id="WP_139622166.1">
    <property type="nucleotide sequence ID" value="NZ_VDMP01000020.1"/>
</dbReference>
<protein>
    <submittedName>
        <fullName evidence="2">DUF2304 domain-containing protein</fullName>
    </submittedName>
</protein>
<dbReference type="EMBL" id="VDMP01000020">
    <property type="protein sequence ID" value="TNM42769.1"/>
    <property type="molecule type" value="Genomic_DNA"/>
</dbReference>
<comment type="caution">
    <text evidence="2">The sequence shown here is derived from an EMBL/GenBank/DDBJ whole genome shotgun (WGS) entry which is preliminary data.</text>
</comment>